<dbReference type="OrthoDB" id="10262375at2759"/>
<evidence type="ECO:0000313" key="6">
    <source>
        <dbReference type="Proteomes" id="UP001153737"/>
    </source>
</evidence>
<dbReference type="InterPro" id="IPR052628">
    <property type="entry name" value="CFAP70"/>
</dbReference>
<evidence type="ECO:0000256" key="1">
    <source>
        <dbReference type="ARBA" id="ARBA00022737"/>
    </source>
</evidence>
<dbReference type="Gene3D" id="1.25.40.10">
    <property type="entry name" value="Tetratricopeptide repeat domain"/>
    <property type="match status" value="2"/>
</dbReference>
<keyword evidence="2 3" id="KW-0802">TPR repeat</keyword>
<dbReference type="Proteomes" id="UP001153737">
    <property type="component" value="Chromosome 6"/>
</dbReference>
<organism evidence="5 6">
    <name type="scientific">Phaedon cochleariae</name>
    <name type="common">Mustard beetle</name>
    <dbReference type="NCBI Taxonomy" id="80249"/>
    <lineage>
        <taxon>Eukaryota</taxon>
        <taxon>Metazoa</taxon>
        <taxon>Ecdysozoa</taxon>
        <taxon>Arthropoda</taxon>
        <taxon>Hexapoda</taxon>
        <taxon>Insecta</taxon>
        <taxon>Pterygota</taxon>
        <taxon>Neoptera</taxon>
        <taxon>Endopterygota</taxon>
        <taxon>Coleoptera</taxon>
        <taxon>Polyphaga</taxon>
        <taxon>Cucujiformia</taxon>
        <taxon>Chrysomeloidea</taxon>
        <taxon>Chrysomelidae</taxon>
        <taxon>Chrysomelinae</taxon>
        <taxon>Chrysomelini</taxon>
        <taxon>Phaedon</taxon>
    </lineage>
</organism>
<proteinExistence type="predicted"/>
<feature type="compositionally biased region" description="Basic residues" evidence="4">
    <location>
        <begin position="1"/>
        <end position="10"/>
    </location>
</feature>
<gene>
    <name evidence="5" type="ORF">PHAECO_LOCUS10255</name>
</gene>
<feature type="region of interest" description="Disordered" evidence="4">
    <location>
        <begin position="1"/>
        <end position="40"/>
    </location>
</feature>
<dbReference type="SMART" id="SM00028">
    <property type="entry name" value="TPR"/>
    <property type="match status" value="5"/>
</dbReference>
<evidence type="ECO:0000313" key="5">
    <source>
        <dbReference type="EMBL" id="CAG9823002.1"/>
    </source>
</evidence>
<keyword evidence="6" id="KW-1185">Reference proteome</keyword>
<dbReference type="SUPFAM" id="SSF48452">
    <property type="entry name" value="TPR-like"/>
    <property type="match status" value="2"/>
</dbReference>
<evidence type="ECO:0000256" key="3">
    <source>
        <dbReference type="PROSITE-ProRule" id="PRU00339"/>
    </source>
</evidence>
<dbReference type="InterPro" id="IPR011990">
    <property type="entry name" value="TPR-like_helical_dom_sf"/>
</dbReference>
<dbReference type="PANTHER" id="PTHR44314:SF1">
    <property type="entry name" value="CILIA- AND FLAGELLA-ASSOCIATED PROTEIN 70"/>
    <property type="match status" value="1"/>
</dbReference>
<feature type="region of interest" description="Disordered" evidence="4">
    <location>
        <begin position="538"/>
        <end position="589"/>
    </location>
</feature>
<evidence type="ECO:0000256" key="4">
    <source>
        <dbReference type="SAM" id="MobiDB-lite"/>
    </source>
</evidence>
<accession>A0A9N9X4N5</accession>
<dbReference type="InterPro" id="IPR019734">
    <property type="entry name" value="TPR_rpt"/>
</dbReference>
<dbReference type="GO" id="GO:0003341">
    <property type="term" value="P:cilium movement"/>
    <property type="evidence" value="ECO:0007669"/>
    <property type="project" value="TreeGrafter"/>
</dbReference>
<feature type="repeat" description="TPR" evidence="3">
    <location>
        <begin position="797"/>
        <end position="830"/>
    </location>
</feature>
<feature type="compositionally biased region" description="Basic and acidic residues" evidence="4">
    <location>
        <begin position="184"/>
        <end position="198"/>
    </location>
</feature>
<feature type="compositionally biased region" description="Basic and acidic residues" evidence="4">
    <location>
        <begin position="561"/>
        <end position="572"/>
    </location>
</feature>
<feature type="compositionally biased region" description="Basic and acidic residues" evidence="4">
    <location>
        <begin position="538"/>
        <end position="549"/>
    </location>
</feature>
<dbReference type="GO" id="GO:0070062">
    <property type="term" value="C:extracellular exosome"/>
    <property type="evidence" value="ECO:0007669"/>
    <property type="project" value="TreeGrafter"/>
</dbReference>
<evidence type="ECO:0000256" key="2">
    <source>
        <dbReference type="ARBA" id="ARBA00022803"/>
    </source>
</evidence>
<reference evidence="5" key="1">
    <citation type="submission" date="2022-01" db="EMBL/GenBank/DDBJ databases">
        <authorList>
            <person name="King R."/>
        </authorList>
    </citation>
    <scope>NUCLEOTIDE SEQUENCE</scope>
</reference>
<dbReference type="AlphaFoldDB" id="A0A9N9X4N5"/>
<sequence length="1144" mass="131690">MSKKPSKRSKKETEIDQSATTDVDVTEQNEDIEETHESLQREPRTININLESYQNIIGFFPIADIQTHCSYCDTIIGSSTTIPVTDDEFLPINESFSFEVDINSPREIDQLISSPAILTVFQEKGTFNPDIYQQLQINEAVIATSTKSFDSIVSLYEAFTDHKIDSKLLDPKSESRTGRKAKKAKSEKPPKKVEEKPSRASSKTSGKGRKSQSLKETQSGSALEPLVKTVEDPQVYGICAIDFLPLFQGEKSFSETMLIKPIKVYKDEKMNSYKAHPKIIITVSINEELNLTNGVMMNFTLESIYNIPQLMKPDMDYKICHMVSLNETLKVPILFTNPKHTTENCEALNRCWPGMQRIGLDANTTKYRVSTDNENIFCKFEDDIIPYLGENSPKLEFNMIKRHLFDRGALVEFASNVKTYRKIVLEFLMTGKSGKQSSLNVAQDGSFKDKSTAKMTSDKGSEKWSMKKLKHQPYLHLMAVVDISSLLYPGVTRVRVASPLTTFSPEEALKYGGLEDSYFLPSDKKEAKDITSKELLSKKDKSKVKENKSSKSSKSSKKGGKKDTSPDKDMKRLLPPKPELLPEPEPSEPVFNEDGKPCFVIVEIELSKPIIPKREIKDVKEEIHQLLQKKIHPSPKIVLSNCLTKEYYKEVLNDIIEDMNDKFQRFLEENPNYRVRSYKTPSDFVKFLQTIGSYQPYLTSITKAATLLVTNHFKCDNAMEKKNTQLHQNFIGKVFIHLISEMNSTVNKLVSHGMQPLPKEVVSNEMFLYAKEALELTKTSVAERYFLRVLCSDKNNADYWFDYAVYYLETKEEDKAYECLQEALLKNANHNYSILLFAILLDRKGQKEEAESCFLNLMVQEPKWLEAWGILYIFYRKYEKYEGMDVAIEMAKKLLDDIRKPTSYFDEFEDLAWTPKICPRTVFFRTAILLVKMRVYNWAEMALSEEMKKNYGLVNYLLSAICYYRKLYSHALEHIEETKEHYGSDYAVAALSGHCLLALNKKEEAKKEYYHVLESFGRPDNIHLVYINCARILEHMGDDQEARKLILLACKFKPTPYTWLKAGLLYFQENDLLSAEECFNEGNLIDHRHPELWGNLCLVNLKLNRPFEAELCYQQLLNNHLEDEDLLETIRVEFEKLKHPVTSS</sequence>
<reference evidence="5" key="2">
    <citation type="submission" date="2022-10" db="EMBL/GenBank/DDBJ databases">
        <authorList>
            <consortium name="ENA_rothamsted_submissions"/>
            <consortium name="culmorum"/>
            <person name="King R."/>
        </authorList>
    </citation>
    <scope>NUCLEOTIDE SEQUENCE</scope>
</reference>
<feature type="compositionally biased region" description="Acidic residues" evidence="4">
    <location>
        <begin position="24"/>
        <end position="34"/>
    </location>
</feature>
<dbReference type="GO" id="GO:0031514">
    <property type="term" value="C:motile cilium"/>
    <property type="evidence" value="ECO:0007669"/>
    <property type="project" value="TreeGrafter"/>
</dbReference>
<keyword evidence="1" id="KW-0677">Repeat</keyword>
<feature type="compositionally biased region" description="Pro residues" evidence="4">
    <location>
        <begin position="575"/>
        <end position="584"/>
    </location>
</feature>
<dbReference type="PROSITE" id="PS50005">
    <property type="entry name" value="TPR"/>
    <property type="match status" value="1"/>
</dbReference>
<dbReference type="GO" id="GO:0060271">
    <property type="term" value="P:cilium assembly"/>
    <property type="evidence" value="ECO:0007669"/>
    <property type="project" value="TreeGrafter"/>
</dbReference>
<name>A0A9N9X4N5_PHACE</name>
<dbReference type="EMBL" id="OU896712">
    <property type="protein sequence ID" value="CAG9823002.1"/>
    <property type="molecule type" value="Genomic_DNA"/>
</dbReference>
<feature type="region of interest" description="Disordered" evidence="4">
    <location>
        <begin position="169"/>
        <end position="222"/>
    </location>
</feature>
<dbReference type="PANTHER" id="PTHR44314">
    <property type="entry name" value="CILIA- AND FLAGELLA-ASSOCIATED PROTEIN 70"/>
    <property type="match status" value="1"/>
</dbReference>
<protein>
    <submittedName>
        <fullName evidence="5">Uncharacterized protein</fullName>
    </submittedName>
</protein>